<name>A0A2H0V695_9BACT</name>
<dbReference type="Pfam" id="PF13671">
    <property type="entry name" value="AAA_33"/>
    <property type="match status" value="1"/>
</dbReference>
<dbReference type="InterPro" id="IPR027417">
    <property type="entry name" value="P-loop_NTPase"/>
</dbReference>
<proteinExistence type="predicted"/>
<dbReference type="AlphaFoldDB" id="A0A2H0V695"/>
<sequence>MKTIVTTIGLPFSGKSRLAKEYQDKGFTVISRDDELKKIIDSSRFKKQVERDLAILESPTSRDVFAVKNKVAIEILNERLNDLVEHSDSQKIFYDATNLQRATRQGVINLKSDEVKVQALYLRTPLEVIIQRAIKSHESGERVGQFNEGALQGLQRMYQMLEEPTPDEGFDKFTIIDFKQEQDHEIKIPVK</sequence>
<protein>
    <recommendedName>
        <fullName evidence="3">Dephospho-CoA kinase</fullName>
    </recommendedName>
</protein>
<dbReference type="InterPro" id="IPR017101">
    <property type="entry name" value="P-loop_ATP/GTP-bd_All4644_prd"/>
</dbReference>
<dbReference type="EMBL" id="PFAP01000001">
    <property type="protein sequence ID" value="PIR94637.1"/>
    <property type="molecule type" value="Genomic_DNA"/>
</dbReference>
<dbReference type="Gene3D" id="3.40.50.300">
    <property type="entry name" value="P-loop containing nucleotide triphosphate hydrolases"/>
    <property type="match status" value="1"/>
</dbReference>
<evidence type="ECO:0000313" key="1">
    <source>
        <dbReference type="EMBL" id="PIR94637.1"/>
    </source>
</evidence>
<accession>A0A2H0V695</accession>
<dbReference type="SUPFAM" id="SSF52540">
    <property type="entry name" value="P-loop containing nucleoside triphosphate hydrolases"/>
    <property type="match status" value="1"/>
</dbReference>
<gene>
    <name evidence="1" type="ORF">COT97_00030</name>
</gene>
<evidence type="ECO:0008006" key="3">
    <source>
        <dbReference type="Google" id="ProtNLM"/>
    </source>
</evidence>
<evidence type="ECO:0000313" key="2">
    <source>
        <dbReference type="Proteomes" id="UP000229901"/>
    </source>
</evidence>
<dbReference type="PIRSF" id="PIRSF037081">
    <property type="entry name" value="P-loop_All4644_prd"/>
    <property type="match status" value="1"/>
</dbReference>
<organism evidence="1 2">
    <name type="scientific">Candidatus Falkowbacteria bacterium CG10_big_fil_rev_8_21_14_0_10_39_11</name>
    <dbReference type="NCBI Taxonomy" id="1974565"/>
    <lineage>
        <taxon>Bacteria</taxon>
        <taxon>Candidatus Falkowiibacteriota</taxon>
    </lineage>
</organism>
<dbReference type="Proteomes" id="UP000229901">
    <property type="component" value="Unassembled WGS sequence"/>
</dbReference>
<reference evidence="2" key="1">
    <citation type="submission" date="2017-09" db="EMBL/GenBank/DDBJ databases">
        <title>Depth-based differentiation of microbial function through sediment-hosted aquifers and enrichment of novel symbionts in the deep terrestrial subsurface.</title>
        <authorList>
            <person name="Probst A.J."/>
            <person name="Ladd B."/>
            <person name="Jarett J.K."/>
            <person name="Geller-Mcgrath D.E."/>
            <person name="Sieber C.M.K."/>
            <person name="Emerson J.B."/>
            <person name="Anantharaman K."/>
            <person name="Thomas B.C."/>
            <person name="Malmstrom R."/>
            <person name="Stieglmeier M."/>
            <person name="Klingl A."/>
            <person name="Woyke T."/>
            <person name="Ryan C.M."/>
            <person name="Banfield J.F."/>
        </authorList>
    </citation>
    <scope>NUCLEOTIDE SEQUENCE [LARGE SCALE GENOMIC DNA]</scope>
</reference>
<comment type="caution">
    <text evidence="1">The sequence shown here is derived from an EMBL/GenBank/DDBJ whole genome shotgun (WGS) entry which is preliminary data.</text>
</comment>